<evidence type="ECO:0000313" key="2">
    <source>
        <dbReference type="EMBL" id="AES77299.1"/>
    </source>
</evidence>
<dbReference type="PaxDb" id="3880-AES77299"/>
<evidence type="ECO:0000313" key="4">
    <source>
        <dbReference type="Proteomes" id="UP000002051"/>
    </source>
</evidence>
<dbReference type="Proteomes" id="UP000002051">
    <property type="component" value="Unassembled WGS sequence"/>
</dbReference>
<protein>
    <submittedName>
        <fullName evidence="2 3">Uncharacterized protein</fullName>
    </submittedName>
</protein>
<evidence type="ECO:0000313" key="3">
    <source>
        <dbReference type="EnsemblPlants" id="AES77299"/>
    </source>
</evidence>
<dbReference type="STRING" id="3880.G7KYR4"/>
<proteinExistence type="predicted"/>
<reference evidence="2 4" key="1">
    <citation type="journal article" date="2011" name="Nature">
        <title>The Medicago genome provides insight into the evolution of rhizobial symbioses.</title>
        <authorList>
            <person name="Young N.D."/>
            <person name="Debelle F."/>
            <person name="Oldroyd G.E."/>
            <person name="Geurts R."/>
            <person name="Cannon S.B."/>
            <person name="Udvardi M.K."/>
            <person name="Benedito V.A."/>
            <person name="Mayer K.F."/>
            <person name="Gouzy J."/>
            <person name="Schoof H."/>
            <person name="Van de Peer Y."/>
            <person name="Proost S."/>
            <person name="Cook D.R."/>
            <person name="Meyers B.C."/>
            <person name="Spannagl M."/>
            <person name="Cheung F."/>
            <person name="De Mita S."/>
            <person name="Krishnakumar V."/>
            <person name="Gundlach H."/>
            <person name="Zhou S."/>
            <person name="Mudge J."/>
            <person name="Bharti A.K."/>
            <person name="Murray J.D."/>
            <person name="Naoumkina M.A."/>
            <person name="Rosen B."/>
            <person name="Silverstein K.A."/>
            <person name="Tang H."/>
            <person name="Rombauts S."/>
            <person name="Zhao P.X."/>
            <person name="Zhou P."/>
            <person name="Barbe V."/>
            <person name="Bardou P."/>
            <person name="Bechner M."/>
            <person name="Bellec A."/>
            <person name="Berger A."/>
            <person name="Berges H."/>
            <person name="Bidwell S."/>
            <person name="Bisseling T."/>
            <person name="Choisne N."/>
            <person name="Couloux A."/>
            <person name="Denny R."/>
            <person name="Deshpande S."/>
            <person name="Dai X."/>
            <person name="Doyle J.J."/>
            <person name="Dudez A.M."/>
            <person name="Farmer A.D."/>
            <person name="Fouteau S."/>
            <person name="Franken C."/>
            <person name="Gibelin C."/>
            <person name="Gish J."/>
            <person name="Goldstein S."/>
            <person name="Gonzalez A.J."/>
            <person name="Green P.J."/>
            <person name="Hallab A."/>
            <person name="Hartog M."/>
            <person name="Hua A."/>
            <person name="Humphray S.J."/>
            <person name="Jeong D.H."/>
            <person name="Jing Y."/>
            <person name="Jocker A."/>
            <person name="Kenton S.M."/>
            <person name="Kim D.J."/>
            <person name="Klee K."/>
            <person name="Lai H."/>
            <person name="Lang C."/>
            <person name="Lin S."/>
            <person name="Macmil S.L."/>
            <person name="Magdelenat G."/>
            <person name="Matthews L."/>
            <person name="McCorrison J."/>
            <person name="Monaghan E.L."/>
            <person name="Mun J.H."/>
            <person name="Najar F.Z."/>
            <person name="Nicholson C."/>
            <person name="Noirot C."/>
            <person name="O'Bleness M."/>
            <person name="Paule C.R."/>
            <person name="Poulain J."/>
            <person name="Prion F."/>
            <person name="Qin B."/>
            <person name="Qu C."/>
            <person name="Retzel E.F."/>
            <person name="Riddle C."/>
            <person name="Sallet E."/>
            <person name="Samain S."/>
            <person name="Samson N."/>
            <person name="Sanders I."/>
            <person name="Saurat O."/>
            <person name="Scarpelli C."/>
            <person name="Schiex T."/>
            <person name="Segurens B."/>
            <person name="Severin A.J."/>
            <person name="Sherrier D.J."/>
            <person name="Shi R."/>
            <person name="Sims S."/>
            <person name="Singer S.R."/>
            <person name="Sinharoy S."/>
            <person name="Sterck L."/>
            <person name="Viollet A."/>
            <person name="Wang B.B."/>
            <person name="Wang K."/>
            <person name="Wang M."/>
            <person name="Wang X."/>
            <person name="Warfsmann J."/>
            <person name="Weissenbach J."/>
            <person name="White D.D."/>
            <person name="White J.D."/>
            <person name="Wiley G.B."/>
            <person name="Wincker P."/>
            <person name="Xing Y."/>
            <person name="Yang L."/>
            <person name="Yao Z."/>
            <person name="Ying F."/>
            <person name="Zhai J."/>
            <person name="Zhou L."/>
            <person name="Zuber A."/>
            <person name="Denarie J."/>
            <person name="Dixon R.A."/>
            <person name="May G.D."/>
            <person name="Schwartz D.C."/>
            <person name="Rogers J."/>
            <person name="Quetier F."/>
            <person name="Town C.D."/>
            <person name="Roe B.A."/>
        </authorList>
    </citation>
    <scope>NUCLEOTIDE SEQUENCE [LARGE SCALE GENOMIC DNA]</scope>
    <source>
        <strain evidence="2">A17</strain>
        <strain evidence="3 4">cv. Jemalong A17</strain>
    </source>
</reference>
<reference evidence="3" key="3">
    <citation type="submission" date="2015-04" db="UniProtKB">
        <authorList>
            <consortium name="EnsemblPlants"/>
        </authorList>
    </citation>
    <scope>IDENTIFICATION</scope>
    <source>
        <strain evidence="3">cv. Jemalong A17</strain>
    </source>
</reference>
<dbReference type="AlphaFoldDB" id="G7KYR4"/>
<reference evidence="2 4" key="2">
    <citation type="journal article" date="2014" name="BMC Genomics">
        <title>An improved genome release (version Mt4.0) for the model legume Medicago truncatula.</title>
        <authorList>
            <person name="Tang H."/>
            <person name="Krishnakumar V."/>
            <person name="Bidwell S."/>
            <person name="Rosen B."/>
            <person name="Chan A."/>
            <person name="Zhou S."/>
            <person name="Gentzbittel L."/>
            <person name="Childs K.L."/>
            <person name="Yandell M."/>
            <person name="Gundlach H."/>
            <person name="Mayer K.F."/>
            <person name="Schwartz D.C."/>
            <person name="Town C.D."/>
        </authorList>
    </citation>
    <scope>GENOME REANNOTATION</scope>
    <source>
        <strain evidence="3 4">cv. Jemalong A17</strain>
    </source>
</reference>
<sequence length="219" mass="24231">MVEFHDLIAADKALADEMAALSTTMTARTETLTTLTIEIDKINNNNNINNQNRDVDQLGFHVVNDITAHDQNNKINSSTDSNPSIDENACICRKQNNMHWTSNIGVNKKLRATKKDKSHNKKGSEEYGDGQTLTTACGDSPPYEIDYPTHCPTGRFSNGLKISLEVQGGLDYFRIVEGTRIIACYSFSFQSVAQDSGLGLKEEKVNTIQPSSSHLQIHP</sequence>
<dbReference type="EMBL" id="CM001223">
    <property type="protein sequence ID" value="AES77299.1"/>
    <property type="molecule type" value="Genomic_DNA"/>
</dbReference>
<gene>
    <name evidence="2" type="ordered locus">MTR_7g008980</name>
</gene>
<keyword evidence="4" id="KW-1185">Reference proteome</keyword>
<dbReference type="HOGENOM" id="CLU_1263224_0_0_1"/>
<dbReference type="EnsemblPlants" id="AES77299">
    <property type="protein sequence ID" value="AES77299"/>
    <property type="gene ID" value="MTR_7g008980"/>
</dbReference>
<accession>G7KYR4</accession>
<feature type="compositionally biased region" description="Basic residues" evidence="1">
    <location>
        <begin position="112"/>
        <end position="121"/>
    </location>
</feature>
<feature type="region of interest" description="Disordered" evidence="1">
    <location>
        <begin position="112"/>
        <end position="135"/>
    </location>
</feature>
<organism evidence="2 4">
    <name type="scientific">Medicago truncatula</name>
    <name type="common">Barrel medic</name>
    <name type="synonym">Medicago tribuloides</name>
    <dbReference type="NCBI Taxonomy" id="3880"/>
    <lineage>
        <taxon>Eukaryota</taxon>
        <taxon>Viridiplantae</taxon>
        <taxon>Streptophyta</taxon>
        <taxon>Embryophyta</taxon>
        <taxon>Tracheophyta</taxon>
        <taxon>Spermatophyta</taxon>
        <taxon>Magnoliopsida</taxon>
        <taxon>eudicotyledons</taxon>
        <taxon>Gunneridae</taxon>
        <taxon>Pentapetalae</taxon>
        <taxon>rosids</taxon>
        <taxon>fabids</taxon>
        <taxon>Fabales</taxon>
        <taxon>Fabaceae</taxon>
        <taxon>Papilionoideae</taxon>
        <taxon>50 kb inversion clade</taxon>
        <taxon>NPAAA clade</taxon>
        <taxon>Hologalegina</taxon>
        <taxon>IRL clade</taxon>
        <taxon>Trifolieae</taxon>
        <taxon>Medicago</taxon>
    </lineage>
</organism>
<evidence type="ECO:0000256" key="1">
    <source>
        <dbReference type="SAM" id="MobiDB-lite"/>
    </source>
</evidence>
<name>G7KYR4_MEDTR</name>